<reference evidence="2" key="1">
    <citation type="submission" date="2021-03" db="EMBL/GenBank/DDBJ databases">
        <authorList>
            <person name="Tagirdzhanova G."/>
        </authorList>
    </citation>
    <scope>NUCLEOTIDE SEQUENCE</scope>
</reference>
<dbReference type="Proteomes" id="UP000664534">
    <property type="component" value="Unassembled WGS sequence"/>
</dbReference>
<accession>A0A8H3IRX2</accession>
<name>A0A8H3IRX2_9LECA</name>
<sequence length="127" mass="14398">MCGRQDSQEKNEARIQALESTDSQLVRTQQQSHDILASQKETISKRKEIFQNLDRQLDTADAQPLGAQEVLNQALNDSQSSQEKNIAKIQTLESNLKTTKAELNKDRAQSKTTFLHLESTNDRLSKE</sequence>
<evidence type="ECO:0000313" key="2">
    <source>
        <dbReference type="EMBL" id="CAF9931030.1"/>
    </source>
</evidence>
<comment type="caution">
    <text evidence="2">The sequence shown here is derived from an EMBL/GenBank/DDBJ whole genome shotgun (WGS) entry which is preliminary data.</text>
</comment>
<evidence type="ECO:0000313" key="3">
    <source>
        <dbReference type="Proteomes" id="UP000664534"/>
    </source>
</evidence>
<organism evidence="2 3">
    <name type="scientific">Imshaugia aleurites</name>
    <dbReference type="NCBI Taxonomy" id="172621"/>
    <lineage>
        <taxon>Eukaryota</taxon>
        <taxon>Fungi</taxon>
        <taxon>Dikarya</taxon>
        <taxon>Ascomycota</taxon>
        <taxon>Pezizomycotina</taxon>
        <taxon>Lecanoromycetes</taxon>
        <taxon>OSLEUM clade</taxon>
        <taxon>Lecanoromycetidae</taxon>
        <taxon>Lecanorales</taxon>
        <taxon>Lecanorineae</taxon>
        <taxon>Parmeliaceae</taxon>
        <taxon>Imshaugia</taxon>
    </lineage>
</organism>
<keyword evidence="3" id="KW-1185">Reference proteome</keyword>
<dbReference type="EMBL" id="CAJPDT010000059">
    <property type="protein sequence ID" value="CAF9931030.1"/>
    <property type="molecule type" value="Genomic_DNA"/>
</dbReference>
<gene>
    <name evidence="2" type="ORF">IMSHALPRED_008345</name>
</gene>
<proteinExistence type="predicted"/>
<dbReference type="AlphaFoldDB" id="A0A8H3IRX2"/>
<feature type="region of interest" description="Disordered" evidence="1">
    <location>
        <begin position="101"/>
        <end position="127"/>
    </location>
</feature>
<evidence type="ECO:0000256" key="1">
    <source>
        <dbReference type="SAM" id="MobiDB-lite"/>
    </source>
</evidence>
<protein>
    <submittedName>
        <fullName evidence="2">Uncharacterized protein</fullName>
    </submittedName>
</protein>